<dbReference type="PROSITE" id="PS01223">
    <property type="entry name" value="PROA"/>
    <property type="match status" value="1"/>
</dbReference>
<comment type="pathway">
    <text evidence="1">Amino-acid biosynthesis; L-proline biosynthesis; L-glutamate 5-semialdehyde from L-glutamate: step 2/2.</text>
</comment>
<dbReference type="AlphaFoldDB" id="A0A1Y2BIH4"/>
<keyword evidence="14" id="KW-1185">Reference proteome</keyword>
<dbReference type="InterPro" id="IPR000965">
    <property type="entry name" value="GPR_dom"/>
</dbReference>
<dbReference type="InterPro" id="IPR016161">
    <property type="entry name" value="Ald_DH/histidinol_DH"/>
</dbReference>
<evidence type="ECO:0000313" key="14">
    <source>
        <dbReference type="Proteomes" id="UP000193986"/>
    </source>
</evidence>
<dbReference type="PIRSF" id="PIRSF000151">
    <property type="entry name" value="GPR"/>
    <property type="match status" value="1"/>
</dbReference>
<dbReference type="Gene3D" id="3.40.605.10">
    <property type="entry name" value="Aldehyde Dehydrogenase, Chain A, domain 1"/>
    <property type="match status" value="1"/>
</dbReference>
<evidence type="ECO:0000256" key="2">
    <source>
        <dbReference type="ARBA" id="ARBA00013002"/>
    </source>
</evidence>
<dbReference type="STRING" id="71784.A0A1Y2BIH4"/>
<reference evidence="13 14" key="1">
    <citation type="submission" date="2016-07" db="EMBL/GenBank/DDBJ databases">
        <title>Pervasive Adenine N6-methylation of Active Genes in Fungi.</title>
        <authorList>
            <consortium name="DOE Joint Genome Institute"/>
            <person name="Mondo S.J."/>
            <person name="Dannebaum R.O."/>
            <person name="Kuo R.C."/>
            <person name="Labutti K."/>
            <person name="Haridas S."/>
            <person name="Kuo A."/>
            <person name="Salamov A."/>
            <person name="Ahrendt S.R."/>
            <person name="Lipzen A."/>
            <person name="Sullivan W."/>
            <person name="Andreopoulos W.B."/>
            <person name="Clum A."/>
            <person name="Lindquist E."/>
            <person name="Daum C."/>
            <person name="Ramamoorthy G.K."/>
            <person name="Gryganskyi A."/>
            <person name="Culley D."/>
            <person name="Magnuson J.K."/>
            <person name="James T.Y."/>
            <person name="O'Malley M.A."/>
            <person name="Stajich J.E."/>
            <person name="Spatafora J.W."/>
            <person name="Visel A."/>
            <person name="Grigoriev I.V."/>
        </authorList>
    </citation>
    <scope>NUCLEOTIDE SEQUENCE [LARGE SCALE GENOMIC DNA]</scope>
    <source>
        <strain evidence="13 14">68-887.2</strain>
    </source>
</reference>
<comment type="similarity">
    <text evidence="9">Belongs to the gamma-glutamyl phosphate reductase family.</text>
</comment>
<evidence type="ECO:0000256" key="5">
    <source>
        <dbReference type="ARBA" id="ARBA00022857"/>
    </source>
</evidence>
<proteinExistence type="inferred from homology"/>
<feature type="domain" description="Aldehyde dehydrogenase" evidence="12">
    <location>
        <begin position="6"/>
        <end position="287"/>
    </location>
</feature>
<keyword evidence="3" id="KW-0028">Amino-acid biosynthesis</keyword>
<dbReference type="GO" id="GO:0050661">
    <property type="term" value="F:NADP binding"/>
    <property type="evidence" value="ECO:0007669"/>
    <property type="project" value="InterPro"/>
</dbReference>
<evidence type="ECO:0000256" key="8">
    <source>
        <dbReference type="ARBA" id="ARBA00059423"/>
    </source>
</evidence>
<keyword evidence="4" id="KW-0641">Proline biosynthesis</keyword>
<dbReference type="FunFam" id="3.40.309.10:FF:000006">
    <property type="entry name" value="Gamma-glutamyl phosphate reductase"/>
    <property type="match status" value="1"/>
</dbReference>
<gene>
    <name evidence="13" type="ORF">BCR39DRAFT_489973</name>
</gene>
<dbReference type="GO" id="GO:0055129">
    <property type="term" value="P:L-proline biosynthetic process"/>
    <property type="evidence" value="ECO:0007669"/>
    <property type="project" value="UniProtKB-UniPathway"/>
</dbReference>
<evidence type="ECO:0000256" key="10">
    <source>
        <dbReference type="ARBA" id="ARBA00075718"/>
    </source>
</evidence>
<evidence type="ECO:0000256" key="11">
    <source>
        <dbReference type="ARBA" id="ARBA00077451"/>
    </source>
</evidence>
<dbReference type="GO" id="GO:0004350">
    <property type="term" value="F:glutamate-5-semialdehyde dehydrogenase activity"/>
    <property type="evidence" value="ECO:0007669"/>
    <property type="project" value="UniProtKB-EC"/>
</dbReference>
<comment type="function">
    <text evidence="8">Catalyzes the NADPH dependent reduction of L-gamma-glutamyl 5-phosphate into L-glutamate 5-semialdehyde and phosphate. The product spontaneously undergoes cyclization to form 1-pyrroline-5-carboxylate.</text>
</comment>
<dbReference type="InParanoid" id="A0A1Y2BIH4"/>
<dbReference type="OrthoDB" id="1934954at2759"/>
<evidence type="ECO:0000256" key="9">
    <source>
        <dbReference type="ARBA" id="ARBA00060997"/>
    </source>
</evidence>
<keyword evidence="6" id="KW-0560">Oxidoreductase</keyword>
<dbReference type="InterPro" id="IPR012134">
    <property type="entry name" value="Glu-5-SA_DH"/>
</dbReference>
<dbReference type="SUPFAM" id="SSF53720">
    <property type="entry name" value="ALDH-like"/>
    <property type="match status" value="1"/>
</dbReference>
<comment type="caution">
    <text evidence="13">The sequence shown here is derived from an EMBL/GenBank/DDBJ whole genome shotgun (WGS) entry which is preliminary data.</text>
</comment>
<evidence type="ECO:0000259" key="12">
    <source>
        <dbReference type="Pfam" id="PF00171"/>
    </source>
</evidence>
<evidence type="ECO:0000256" key="7">
    <source>
        <dbReference type="ARBA" id="ARBA00049024"/>
    </source>
</evidence>
<dbReference type="InterPro" id="IPR016163">
    <property type="entry name" value="Ald_DH_C"/>
</dbReference>
<dbReference type="PANTHER" id="PTHR11063">
    <property type="entry name" value="GLUTAMATE SEMIALDEHYDE DEHYDROGENASE"/>
    <property type="match status" value="1"/>
</dbReference>
<evidence type="ECO:0000256" key="6">
    <source>
        <dbReference type="ARBA" id="ARBA00023002"/>
    </source>
</evidence>
<dbReference type="CDD" id="cd07079">
    <property type="entry name" value="ALDH_F18-19_ProA-GPR"/>
    <property type="match status" value="1"/>
</dbReference>
<dbReference type="FunCoup" id="A0A1Y2BIH4">
    <property type="interactions" value="243"/>
</dbReference>
<evidence type="ECO:0000313" key="13">
    <source>
        <dbReference type="EMBL" id="ORY34584.1"/>
    </source>
</evidence>
<evidence type="ECO:0000256" key="3">
    <source>
        <dbReference type="ARBA" id="ARBA00022605"/>
    </source>
</evidence>
<dbReference type="HAMAP" id="MF_00412">
    <property type="entry name" value="ProA"/>
    <property type="match status" value="1"/>
</dbReference>
<dbReference type="InterPro" id="IPR016162">
    <property type="entry name" value="Ald_DH_N"/>
</dbReference>
<dbReference type="EMBL" id="MCFC01000002">
    <property type="protein sequence ID" value="ORY34584.1"/>
    <property type="molecule type" value="Genomic_DNA"/>
</dbReference>
<dbReference type="NCBIfam" id="NF001221">
    <property type="entry name" value="PRK00197.1"/>
    <property type="match status" value="1"/>
</dbReference>
<protein>
    <recommendedName>
        <fullName evidence="2">glutamate-5-semialdehyde dehydrogenase</fullName>
        <ecNumber evidence="2">1.2.1.41</ecNumber>
    </recommendedName>
    <alternativeName>
        <fullName evidence="11">Glutamate-5-semialdehyde dehydrogenase</fullName>
    </alternativeName>
    <alternativeName>
        <fullName evidence="10">Glutamyl-gamma-semialdehyde dehydrogenase</fullName>
    </alternativeName>
</protein>
<sequence length="449" mass="47804">MSDPSSSSSSSAESIAIAARRAFEASQLLPITERDRALTAIRSRLESAKSDVLVANKKDMDAARNGELSKSLVSRLDLSRPGKYESMLQGISDVAALPVPTGIVTFAKELGPGLELQRVTCPVGVLLVIFEARPEVVVNIAALAIKSGNAAILKGGKESLHTATLLSHLISEALATTSVPPAFVQSVATRSEISSLLAQDRYIDLVMPRGGNELVRSIQNSTRIPVMGHADGICAVYIDESAQEETAVRVVVESKIDYMAACNAAETLLIHQSLLSTIWPKVASALIEQSVTLKCDPASLAALSPSDLIVPSSEQDYYTEFLGPTLAVKVVASVSEAIKHINSHSSHHTDSIVTESEESMSAWCRGLDSANCYINASTRFADGTRYGLGTEVGISTGKTHARGPVGLDGLVIYKYMMRSKKQGGSVIADYEKGGGKYTHQDLPTQAPMF</sequence>
<evidence type="ECO:0000256" key="1">
    <source>
        <dbReference type="ARBA" id="ARBA00004985"/>
    </source>
</evidence>
<dbReference type="Gene3D" id="3.40.309.10">
    <property type="entry name" value="Aldehyde Dehydrogenase, Chain A, domain 2"/>
    <property type="match status" value="1"/>
</dbReference>
<dbReference type="UniPathway" id="UPA00098">
    <property type="reaction ID" value="UER00360"/>
</dbReference>
<organism evidence="13 14">
    <name type="scientific">Naematelia encephala</name>
    <dbReference type="NCBI Taxonomy" id="71784"/>
    <lineage>
        <taxon>Eukaryota</taxon>
        <taxon>Fungi</taxon>
        <taxon>Dikarya</taxon>
        <taxon>Basidiomycota</taxon>
        <taxon>Agaricomycotina</taxon>
        <taxon>Tremellomycetes</taxon>
        <taxon>Tremellales</taxon>
        <taxon>Naemateliaceae</taxon>
        <taxon>Naematelia</taxon>
    </lineage>
</organism>
<accession>A0A1Y2BIH4</accession>
<name>A0A1Y2BIH4_9TREE</name>
<keyword evidence="5" id="KW-0521">NADP</keyword>
<dbReference type="PANTHER" id="PTHR11063:SF8">
    <property type="entry name" value="DELTA-1-PYRROLINE-5-CARBOXYLATE SYNTHASE"/>
    <property type="match status" value="1"/>
</dbReference>
<comment type="catalytic activity">
    <reaction evidence="7">
        <text>L-glutamate 5-semialdehyde + phosphate + NADP(+) = L-glutamyl 5-phosphate + NADPH + H(+)</text>
        <dbReference type="Rhea" id="RHEA:19541"/>
        <dbReference type="ChEBI" id="CHEBI:15378"/>
        <dbReference type="ChEBI" id="CHEBI:43474"/>
        <dbReference type="ChEBI" id="CHEBI:57783"/>
        <dbReference type="ChEBI" id="CHEBI:58066"/>
        <dbReference type="ChEBI" id="CHEBI:58274"/>
        <dbReference type="ChEBI" id="CHEBI:58349"/>
        <dbReference type="EC" id="1.2.1.41"/>
    </reaction>
</comment>
<dbReference type="EC" id="1.2.1.41" evidence="2"/>
<evidence type="ECO:0000256" key="4">
    <source>
        <dbReference type="ARBA" id="ARBA00022650"/>
    </source>
</evidence>
<dbReference type="InterPro" id="IPR020593">
    <property type="entry name" value="G-glutamylP_reductase_CS"/>
</dbReference>
<dbReference type="Pfam" id="PF00171">
    <property type="entry name" value="Aldedh"/>
    <property type="match status" value="1"/>
</dbReference>
<dbReference type="InterPro" id="IPR015590">
    <property type="entry name" value="Aldehyde_DH_dom"/>
</dbReference>
<dbReference type="NCBIfam" id="TIGR00407">
    <property type="entry name" value="proA"/>
    <property type="match status" value="1"/>
</dbReference>
<dbReference type="Proteomes" id="UP000193986">
    <property type="component" value="Unassembled WGS sequence"/>
</dbReference>